<dbReference type="CTD" id="84282"/>
<feature type="compositionally biased region" description="Low complexity" evidence="12">
    <location>
        <begin position="260"/>
        <end position="269"/>
    </location>
</feature>
<dbReference type="InterPro" id="IPR013083">
    <property type="entry name" value="Znf_RING/FYVE/PHD"/>
</dbReference>
<dbReference type="Gene3D" id="3.30.40.10">
    <property type="entry name" value="Zinc/RING finger domain, C3HC4 (zinc finger)"/>
    <property type="match status" value="1"/>
</dbReference>
<dbReference type="KEGG" id="nss:113420755"/>
<evidence type="ECO:0000256" key="3">
    <source>
        <dbReference type="ARBA" id="ARBA00022490"/>
    </source>
</evidence>
<dbReference type="GO" id="GO:0008270">
    <property type="term" value="F:zinc ion binding"/>
    <property type="evidence" value="ECO:0007669"/>
    <property type="project" value="UniProtKB-KW"/>
</dbReference>
<proteinExistence type="inferred from homology"/>
<feature type="domain" description="RING-type" evidence="13">
    <location>
        <begin position="20"/>
        <end position="61"/>
    </location>
</feature>
<dbReference type="InterPro" id="IPR018957">
    <property type="entry name" value="Znf_C3HC4_RING-type"/>
</dbReference>
<dbReference type="InterPro" id="IPR006574">
    <property type="entry name" value="PRY"/>
</dbReference>
<feature type="compositionally biased region" description="Polar residues" evidence="12">
    <location>
        <begin position="247"/>
        <end position="259"/>
    </location>
</feature>
<protein>
    <submittedName>
        <fullName evidence="16">E3 ubiquitin-protein ligase RNF135</fullName>
    </submittedName>
</protein>
<dbReference type="InterPro" id="IPR017907">
    <property type="entry name" value="Znf_RING_CS"/>
</dbReference>
<organism evidence="15 16">
    <name type="scientific">Notechis scutatus</name>
    <name type="common">mainland tiger snake</name>
    <dbReference type="NCBI Taxonomy" id="8663"/>
    <lineage>
        <taxon>Eukaryota</taxon>
        <taxon>Metazoa</taxon>
        <taxon>Chordata</taxon>
        <taxon>Craniata</taxon>
        <taxon>Vertebrata</taxon>
        <taxon>Euteleostomi</taxon>
        <taxon>Lepidosauria</taxon>
        <taxon>Squamata</taxon>
        <taxon>Bifurcata</taxon>
        <taxon>Unidentata</taxon>
        <taxon>Episquamata</taxon>
        <taxon>Toxicofera</taxon>
        <taxon>Serpentes</taxon>
        <taxon>Colubroidea</taxon>
        <taxon>Elapidae</taxon>
        <taxon>Hydrophiinae</taxon>
        <taxon>Notechis</taxon>
    </lineage>
</organism>
<dbReference type="Pfam" id="PF00097">
    <property type="entry name" value="zf-C3HC4"/>
    <property type="match status" value="1"/>
</dbReference>
<dbReference type="GO" id="GO:0005737">
    <property type="term" value="C:cytoplasm"/>
    <property type="evidence" value="ECO:0007669"/>
    <property type="project" value="UniProtKB-SubCell"/>
</dbReference>
<feature type="region of interest" description="Disordered" evidence="12">
    <location>
        <begin position="217"/>
        <end position="274"/>
    </location>
</feature>
<dbReference type="Pfam" id="PF00622">
    <property type="entry name" value="SPRY"/>
    <property type="match status" value="1"/>
</dbReference>
<comment type="function">
    <text evidence="10">Neurotoxin that produces dose-dependent hypolocomotion and hyperalgesia in mice. May directly act on the central nervous system, as it is 6500-fold more potent when administered intracerebroventricularly than intraperitoneal.</text>
</comment>
<dbReference type="InterPro" id="IPR003879">
    <property type="entry name" value="Butyrophylin_SPRY"/>
</dbReference>
<evidence type="ECO:0000256" key="10">
    <source>
        <dbReference type="ARBA" id="ARBA00034460"/>
    </source>
</evidence>
<evidence type="ECO:0000256" key="7">
    <source>
        <dbReference type="ARBA" id="ARBA00022771"/>
    </source>
</evidence>
<gene>
    <name evidence="16" type="primary">RNF135</name>
</gene>
<dbReference type="SMART" id="SM00589">
    <property type="entry name" value="PRY"/>
    <property type="match status" value="1"/>
</dbReference>
<dbReference type="SUPFAM" id="SSF57850">
    <property type="entry name" value="RING/U-box"/>
    <property type="match status" value="1"/>
</dbReference>
<dbReference type="PANTHER" id="PTHR25465:SF41">
    <property type="entry name" value="E3 UBIQUITIN-PROTEIN LIGASE RNF135"/>
    <property type="match status" value="1"/>
</dbReference>
<dbReference type="InterPro" id="IPR043136">
    <property type="entry name" value="B30.2/SPRY_sf"/>
</dbReference>
<name>A0A6J1V7G1_9SAUR</name>
<keyword evidence="7 11" id="KW-0863">Zinc-finger</keyword>
<evidence type="ECO:0000256" key="2">
    <source>
        <dbReference type="ARBA" id="ARBA00009651"/>
    </source>
</evidence>
<dbReference type="PANTHER" id="PTHR25465">
    <property type="entry name" value="B-BOX DOMAIN CONTAINING"/>
    <property type="match status" value="1"/>
</dbReference>
<keyword evidence="15" id="KW-1185">Reference proteome</keyword>
<keyword evidence="8" id="KW-0862">Zinc</keyword>
<keyword evidence="5" id="KW-0528">Neurotoxin</keyword>
<keyword evidence="9" id="KW-0391">Immunity</keyword>
<dbReference type="RefSeq" id="XP_026536618.1">
    <property type="nucleotide sequence ID" value="XM_026680833.1"/>
</dbReference>
<dbReference type="SUPFAM" id="SSF49899">
    <property type="entry name" value="Concanavalin A-like lectins/glucanases"/>
    <property type="match status" value="1"/>
</dbReference>
<evidence type="ECO:0000313" key="16">
    <source>
        <dbReference type="RefSeq" id="XP_026536618.1"/>
    </source>
</evidence>
<evidence type="ECO:0000256" key="8">
    <source>
        <dbReference type="ARBA" id="ARBA00022833"/>
    </source>
</evidence>
<keyword evidence="3" id="KW-0963">Cytoplasm</keyword>
<evidence type="ECO:0000256" key="1">
    <source>
        <dbReference type="ARBA" id="ARBA00004496"/>
    </source>
</evidence>
<dbReference type="InterPro" id="IPR051051">
    <property type="entry name" value="E3_ubiq-ligase_TRIM/RNF"/>
</dbReference>
<dbReference type="InterPro" id="IPR013320">
    <property type="entry name" value="ConA-like_dom_sf"/>
</dbReference>
<dbReference type="PROSITE" id="PS50089">
    <property type="entry name" value="ZF_RING_2"/>
    <property type="match status" value="1"/>
</dbReference>
<dbReference type="Pfam" id="PF13765">
    <property type="entry name" value="PRY"/>
    <property type="match status" value="1"/>
</dbReference>
<evidence type="ECO:0000259" key="13">
    <source>
        <dbReference type="PROSITE" id="PS50089"/>
    </source>
</evidence>
<comment type="subcellular location">
    <subcellularLocation>
        <location evidence="1">Cytoplasm</location>
    </subcellularLocation>
</comment>
<dbReference type="PRINTS" id="PR01407">
    <property type="entry name" value="BUTYPHLNCDUF"/>
</dbReference>
<dbReference type="InterPro" id="IPR003877">
    <property type="entry name" value="SPRY_dom"/>
</dbReference>
<dbReference type="Gene3D" id="2.60.120.920">
    <property type="match status" value="1"/>
</dbReference>
<feature type="domain" description="B30.2/SPRY" evidence="14">
    <location>
        <begin position="269"/>
        <end position="461"/>
    </location>
</feature>
<evidence type="ECO:0000256" key="5">
    <source>
        <dbReference type="ARBA" id="ARBA00022699"/>
    </source>
</evidence>
<accession>A0A6J1V7G1</accession>
<dbReference type="AlphaFoldDB" id="A0A6J1V7G1"/>
<dbReference type="GeneID" id="113420755"/>
<evidence type="ECO:0000256" key="6">
    <source>
        <dbReference type="ARBA" id="ARBA00022723"/>
    </source>
</evidence>
<reference evidence="16" key="1">
    <citation type="submission" date="2025-08" db="UniProtKB">
        <authorList>
            <consortium name="RefSeq"/>
        </authorList>
    </citation>
    <scope>IDENTIFICATION</scope>
</reference>
<dbReference type="InterPro" id="IPR001870">
    <property type="entry name" value="B30.2/SPRY"/>
</dbReference>
<dbReference type="GO" id="GO:0045087">
    <property type="term" value="P:innate immune response"/>
    <property type="evidence" value="ECO:0007669"/>
    <property type="project" value="UniProtKB-KW"/>
</dbReference>
<keyword evidence="6" id="KW-0479">Metal-binding</keyword>
<sequence>MASAVQAPMPVWLTAEDLQCSICLDLLSNPATVECGHSFCLGCIRKWVEGQPRNSECPICKRRVGYKLPERTVLLNSILEKYNCLASSDPLPTGTSCLAERDFPLAARGFQDYILQTRSSISEAFSFMKKCICDQEEVVLRIIEEEWKVAQQITDSTDKQLNGKNHNILDLQKKFEEVKKTSSGQAAYIGDPIQKISDIASAVEELRRQLEAAILRNFPAQPSQKPFPGTSNNSEATDDGAEGMFLSSDSFPRNDSIQEASSSSSAAPSPRDRELPMISSRFSQWMSIITFDDETLGCSLELTGNKRKVRVSRTRKEYKHSTKRFCSSQVLGSQSFSEGRHYWEINTEESSRWAIGVASGDIGRRDRLGRNELSWCIECIVQHISAWHNGQANNIDVVDKPLRVGVFLDFPTKSVSFYSLNDQETCLHKFEINAANPVYPAFWIYGLNVGEGLTINDIHRN</sequence>
<keyword evidence="5" id="KW-0800">Toxin</keyword>
<evidence type="ECO:0000256" key="11">
    <source>
        <dbReference type="PROSITE-ProRule" id="PRU00175"/>
    </source>
</evidence>
<dbReference type="SMART" id="SM00184">
    <property type="entry name" value="RING"/>
    <property type="match status" value="1"/>
</dbReference>
<keyword evidence="4" id="KW-0399">Innate immunity</keyword>
<comment type="similarity">
    <text evidence="2">Belongs to the ohanin/vespryn family.</text>
</comment>
<dbReference type="Proteomes" id="UP000504612">
    <property type="component" value="Unplaced"/>
</dbReference>
<dbReference type="InterPro" id="IPR001841">
    <property type="entry name" value="Znf_RING"/>
</dbReference>
<dbReference type="SMART" id="SM00449">
    <property type="entry name" value="SPRY"/>
    <property type="match status" value="1"/>
</dbReference>
<dbReference type="PROSITE" id="PS00518">
    <property type="entry name" value="ZF_RING_1"/>
    <property type="match status" value="1"/>
</dbReference>
<feature type="compositionally biased region" description="Polar residues" evidence="12">
    <location>
        <begin position="220"/>
        <end position="235"/>
    </location>
</feature>
<dbReference type="PROSITE" id="PS50188">
    <property type="entry name" value="B302_SPRY"/>
    <property type="match status" value="1"/>
</dbReference>
<evidence type="ECO:0000256" key="12">
    <source>
        <dbReference type="SAM" id="MobiDB-lite"/>
    </source>
</evidence>
<evidence type="ECO:0000256" key="4">
    <source>
        <dbReference type="ARBA" id="ARBA00022588"/>
    </source>
</evidence>
<evidence type="ECO:0000313" key="15">
    <source>
        <dbReference type="Proteomes" id="UP000504612"/>
    </source>
</evidence>
<evidence type="ECO:0000259" key="14">
    <source>
        <dbReference type="PROSITE" id="PS50188"/>
    </source>
</evidence>
<evidence type="ECO:0000256" key="9">
    <source>
        <dbReference type="ARBA" id="ARBA00022859"/>
    </source>
</evidence>